<keyword evidence="1" id="KW-1185">Reference proteome</keyword>
<accession>A0A915NJ16</accession>
<evidence type="ECO:0000313" key="2">
    <source>
        <dbReference type="WBParaSite" id="scf7180000417940.g1916"/>
    </source>
</evidence>
<proteinExistence type="predicted"/>
<dbReference type="Proteomes" id="UP000887560">
    <property type="component" value="Unplaced"/>
</dbReference>
<dbReference type="WBParaSite" id="scf7180000417940.g1916">
    <property type="protein sequence ID" value="scf7180000417940.g1916"/>
    <property type="gene ID" value="scf7180000417940.g1916"/>
</dbReference>
<dbReference type="Gene3D" id="1.20.58.390">
    <property type="entry name" value="Neurotransmitter-gated ion-channel transmembrane domain"/>
    <property type="match status" value="1"/>
</dbReference>
<organism evidence="1 2">
    <name type="scientific">Meloidogyne floridensis</name>
    <dbReference type="NCBI Taxonomy" id="298350"/>
    <lineage>
        <taxon>Eukaryota</taxon>
        <taxon>Metazoa</taxon>
        <taxon>Ecdysozoa</taxon>
        <taxon>Nematoda</taxon>
        <taxon>Chromadorea</taxon>
        <taxon>Rhabditida</taxon>
        <taxon>Tylenchina</taxon>
        <taxon>Tylenchomorpha</taxon>
        <taxon>Tylenchoidea</taxon>
        <taxon>Meloidogynidae</taxon>
        <taxon>Meloidogyninae</taxon>
        <taxon>Meloidogyne</taxon>
    </lineage>
</organism>
<name>A0A915NJ16_9BILA</name>
<evidence type="ECO:0000313" key="1">
    <source>
        <dbReference type="Proteomes" id="UP000887560"/>
    </source>
</evidence>
<protein>
    <submittedName>
        <fullName evidence="2">Uncharacterized protein</fullName>
    </submittedName>
</protein>
<reference evidence="2" key="1">
    <citation type="submission" date="2022-11" db="UniProtKB">
        <authorList>
            <consortium name="WormBaseParasite"/>
        </authorList>
    </citation>
    <scope>IDENTIFICATION</scope>
</reference>
<sequence>MEYSFKRDEFSCLEAIIHLNRQIGYHVVQSYIPTGLIVIISWGNGLRFGLPQVNSYMRHAEKFERYATYYAKKNSSLNAQTAVLFSKNKAFGEKSEKEEKESLKSRADTLSLLPSIDASMDESFEGVKWSSAATIGEINPNIWTLSYDAASVTAKNWEKS</sequence>
<dbReference type="AlphaFoldDB" id="A0A915NJ16"/>
<dbReference type="InterPro" id="IPR038050">
    <property type="entry name" value="Neuro_actylchol_rec"/>
</dbReference>